<dbReference type="GO" id="GO:0016301">
    <property type="term" value="F:kinase activity"/>
    <property type="evidence" value="ECO:0007669"/>
    <property type="project" value="UniProtKB-KW"/>
</dbReference>
<dbReference type="Gene3D" id="2.60.200.20">
    <property type="match status" value="1"/>
</dbReference>
<proteinExistence type="predicted"/>
<gene>
    <name evidence="3" type="ORF">FCC1311_048902</name>
</gene>
<keyword evidence="4" id="KW-1185">Reference proteome</keyword>
<protein>
    <submittedName>
        <fullName evidence="3">Serine/threonine-protein kinase cds1</fullName>
    </submittedName>
</protein>
<dbReference type="PANTHER" id="PTHR23308">
    <property type="entry name" value="NUCLEAR INHIBITOR OF PROTEIN PHOSPHATASE-1"/>
    <property type="match status" value="1"/>
</dbReference>
<sequence>MIWARVESRGNPDWVLQFDTGRRSSFTLGRHPSCSLVLSDMHISSKHLSITQRVSPEGLREVVVEDSSSNGTWIDAERLERGVPVRLLNGSEIVFPCEDVERDNYCFVFKVLADPNQTSAADVEQQASEASSSVSPLSSEEASYAQQEQNKSAEQWQALEKVQDELTAEASRLAASIYMNDSAVENLRRLAKEGAPQEEDEDAGTTIFKSPEDAIIELKTANENLTSVIEAMVGAMQAARSVLEDSLSISEADRDTALEALHLDKFEEALEHLVASQTTDESLLDSMPSEAGSPLPEESEML</sequence>
<evidence type="ECO:0000313" key="4">
    <source>
        <dbReference type="Proteomes" id="UP000241890"/>
    </source>
</evidence>
<feature type="region of interest" description="Disordered" evidence="1">
    <location>
        <begin position="120"/>
        <end position="151"/>
    </location>
</feature>
<dbReference type="InterPro" id="IPR008984">
    <property type="entry name" value="SMAD_FHA_dom_sf"/>
</dbReference>
<feature type="compositionally biased region" description="Low complexity" evidence="1">
    <location>
        <begin position="120"/>
        <end position="143"/>
    </location>
</feature>
<dbReference type="OrthoDB" id="1305878at2759"/>
<feature type="region of interest" description="Disordered" evidence="1">
    <location>
        <begin position="276"/>
        <end position="302"/>
    </location>
</feature>
<dbReference type="AlphaFoldDB" id="A0A2R5GEA9"/>
<dbReference type="Proteomes" id="UP000241890">
    <property type="component" value="Unassembled WGS sequence"/>
</dbReference>
<evidence type="ECO:0000313" key="3">
    <source>
        <dbReference type="EMBL" id="GBG28669.1"/>
    </source>
</evidence>
<name>A0A2R5GEA9_9STRA</name>
<dbReference type="InParanoid" id="A0A2R5GEA9"/>
<organism evidence="3 4">
    <name type="scientific">Hondaea fermentalgiana</name>
    <dbReference type="NCBI Taxonomy" id="2315210"/>
    <lineage>
        <taxon>Eukaryota</taxon>
        <taxon>Sar</taxon>
        <taxon>Stramenopiles</taxon>
        <taxon>Bigyra</taxon>
        <taxon>Labyrinthulomycetes</taxon>
        <taxon>Thraustochytrida</taxon>
        <taxon>Thraustochytriidae</taxon>
        <taxon>Hondaea</taxon>
    </lineage>
</organism>
<evidence type="ECO:0000259" key="2">
    <source>
        <dbReference type="PROSITE" id="PS50006"/>
    </source>
</evidence>
<dbReference type="InterPro" id="IPR000253">
    <property type="entry name" value="FHA_dom"/>
</dbReference>
<accession>A0A2R5GEA9</accession>
<dbReference type="SUPFAM" id="SSF49879">
    <property type="entry name" value="SMAD/FHA domain"/>
    <property type="match status" value="1"/>
</dbReference>
<dbReference type="PROSITE" id="PS50006">
    <property type="entry name" value="FHA_DOMAIN"/>
    <property type="match status" value="1"/>
</dbReference>
<dbReference type="SMART" id="SM00240">
    <property type="entry name" value="FHA"/>
    <property type="match status" value="1"/>
</dbReference>
<feature type="domain" description="FHA" evidence="2">
    <location>
        <begin position="26"/>
        <end position="79"/>
    </location>
</feature>
<comment type="caution">
    <text evidence="3">The sequence shown here is derived from an EMBL/GenBank/DDBJ whole genome shotgun (WGS) entry which is preliminary data.</text>
</comment>
<dbReference type="InterPro" id="IPR050923">
    <property type="entry name" value="Cell_Proc_Reg/RNA_Proc"/>
</dbReference>
<reference evidence="3 4" key="1">
    <citation type="submission" date="2017-12" db="EMBL/GenBank/DDBJ databases">
        <title>Sequencing, de novo assembly and annotation of complete genome of a new Thraustochytrid species, strain FCC1311.</title>
        <authorList>
            <person name="Sedici K."/>
            <person name="Godart F."/>
            <person name="Aiese Cigliano R."/>
            <person name="Sanseverino W."/>
            <person name="Barakat M."/>
            <person name="Ortet P."/>
            <person name="Marechal E."/>
            <person name="Cagnac O."/>
            <person name="Amato A."/>
        </authorList>
    </citation>
    <scope>NUCLEOTIDE SEQUENCE [LARGE SCALE GENOMIC DNA]</scope>
</reference>
<evidence type="ECO:0000256" key="1">
    <source>
        <dbReference type="SAM" id="MobiDB-lite"/>
    </source>
</evidence>
<dbReference type="Pfam" id="PF00498">
    <property type="entry name" value="FHA"/>
    <property type="match status" value="1"/>
</dbReference>
<dbReference type="EMBL" id="BEYU01000046">
    <property type="protein sequence ID" value="GBG28669.1"/>
    <property type="molecule type" value="Genomic_DNA"/>
</dbReference>
<keyword evidence="3" id="KW-0808">Transferase</keyword>
<keyword evidence="3" id="KW-0418">Kinase</keyword>